<name>A0A1G8HYI9_9ACTN</name>
<dbReference type="GO" id="GO:0003677">
    <property type="term" value="F:DNA binding"/>
    <property type="evidence" value="ECO:0007669"/>
    <property type="project" value="InterPro"/>
</dbReference>
<proteinExistence type="predicted"/>
<dbReference type="AlphaFoldDB" id="A0A1G8HYI9"/>
<dbReference type="Proteomes" id="UP000198923">
    <property type="component" value="Unassembled WGS sequence"/>
</dbReference>
<reference evidence="2 3" key="1">
    <citation type="submission" date="2016-10" db="EMBL/GenBank/DDBJ databases">
        <authorList>
            <person name="de Groot N.N."/>
        </authorList>
    </citation>
    <scope>NUCLEOTIDE SEQUENCE [LARGE SCALE GENOMIC DNA]</scope>
    <source>
        <strain evidence="2 3">CPCC 201354</strain>
    </source>
</reference>
<dbReference type="InterPro" id="IPR001387">
    <property type="entry name" value="Cro/C1-type_HTH"/>
</dbReference>
<accession>A0A1G8HYI9</accession>
<gene>
    <name evidence="2" type="ORF">SAMN05421505_13457</name>
</gene>
<evidence type="ECO:0000259" key="1">
    <source>
        <dbReference type="PROSITE" id="PS50943"/>
    </source>
</evidence>
<evidence type="ECO:0000313" key="3">
    <source>
        <dbReference type="Proteomes" id="UP000198923"/>
    </source>
</evidence>
<dbReference type="SMART" id="SM00530">
    <property type="entry name" value="HTH_XRE"/>
    <property type="match status" value="1"/>
</dbReference>
<dbReference type="InterPro" id="IPR010982">
    <property type="entry name" value="Lambda_DNA-bd_dom_sf"/>
</dbReference>
<keyword evidence="3" id="KW-1185">Reference proteome</keyword>
<dbReference type="EMBL" id="FNCN01000034">
    <property type="protein sequence ID" value="SDI11708.1"/>
    <property type="molecule type" value="Genomic_DNA"/>
</dbReference>
<organism evidence="2 3">
    <name type="scientific">Sinosporangium album</name>
    <dbReference type="NCBI Taxonomy" id="504805"/>
    <lineage>
        <taxon>Bacteria</taxon>
        <taxon>Bacillati</taxon>
        <taxon>Actinomycetota</taxon>
        <taxon>Actinomycetes</taxon>
        <taxon>Streptosporangiales</taxon>
        <taxon>Streptosporangiaceae</taxon>
        <taxon>Sinosporangium</taxon>
    </lineage>
</organism>
<dbReference type="Pfam" id="PF13560">
    <property type="entry name" value="HTH_31"/>
    <property type="match status" value="1"/>
</dbReference>
<feature type="domain" description="HTH cro/C1-type" evidence="1">
    <location>
        <begin position="7"/>
        <end position="62"/>
    </location>
</feature>
<dbReference type="Gene3D" id="1.10.260.40">
    <property type="entry name" value="lambda repressor-like DNA-binding domains"/>
    <property type="match status" value="1"/>
</dbReference>
<dbReference type="STRING" id="504805.SAMN05421505_13457"/>
<evidence type="ECO:0000313" key="2">
    <source>
        <dbReference type="EMBL" id="SDI11708.1"/>
    </source>
</evidence>
<dbReference type="PROSITE" id="PS50943">
    <property type="entry name" value="HTH_CROC1"/>
    <property type="match status" value="1"/>
</dbReference>
<sequence>MRPGEIVRLARQAKHWRLKDLGDRCGYSAAQISRLERGLAPLTDITLLHALADILDIPPARLGIAPAPILAERPLPGDVLRSVEAETDGEDDDVRRRELLQSAGISVPLAVLARVDDALAVMKTTAGTADLTHVRRSLDLARAQFAAGRLAPMIDAIPDLLANAHTAAGISLRPVTRQATVSGKDPVAISILAGCYDLASEALHKTGRTQAARLTADRATTYAALSEDPVAVAMAARSLAVVLRHEGRETFAEQVSLDAATALEHSSVRTPDALNTLAQIYCTSAYSAASAGDRTQAMTLIGEARAAARAVPTEFSTPSRFVVTPAQVDLYLLGIHWALGETGAALQTGRNLKAVQFATVERRARLFTDFARVLWQAKRPEPTARALLTAHQYAPPEVNRTSITALAWQLVRHHPRVRGVDRLSLILRRP</sequence>
<protein>
    <submittedName>
        <fullName evidence="2">Transcriptional regulator, contains XRE-family HTH domain</fullName>
    </submittedName>
</protein>
<dbReference type="CDD" id="cd00093">
    <property type="entry name" value="HTH_XRE"/>
    <property type="match status" value="1"/>
</dbReference>
<dbReference type="RefSeq" id="WP_176955676.1">
    <property type="nucleotide sequence ID" value="NZ_FNCN01000034.1"/>
</dbReference>
<dbReference type="SUPFAM" id="SSF47413">
    <property type="entry name" value="lambda repressor-like DNA-binding domains"/>
    <property type="match status" value="1"/>
</dbReference>